<name>A0A840QQL5_9BACI</name>
<sequence>MGMPNIPDITPNIDVDRDDVVNLLLASIALEEIGLSHLINAEGEKLQRFIDDENATLENLLEVNRSVEKSLRGITKKEMLLQFKLEDTMDLLNNGENNGT</sequence>
<evidence type="ECO:0000313" key="2">
    <source>
        <dbReference type="Proteomes" id="UP000551878"/>
    </source>
</evidence>
<accession>A0A840QQL5</accession>
<dbReference type="InterPro" id="IPR058705">
    <property type="entry name" value="A_ENA"/>
</dbReference>
<evidence type="ECO:0000313" key="1">
    <source>
        <dbReference type="EMBL" id="MBB5173628.1"/>
    </source>
</evidence>
<dbReference type="Proteomes" id="UP000551878">
    <property type="component" value="Unassembled WGS sequence"/>
</dbReference>
<gene>
    <name evidence="1" type="ORF">HNQ41_001817</name>
</gene>
<keyword evidence="2" id="KW-1185">Reference proteome</keyword>
<dbReference type="AlphaFoldDB" id="A0A840QQL5"/>
<organism evidence="1 2">
    <name type="scientific">Texcoconibacillus texcoconensis</name>
    <dbReference type="NCBI Taxonomy" id="1095777"/>
    <lineage>
        <taxon>Bacteria</taxon>
        <taxon>Bacillati</taxon>
        <taxon>Bacillota</taxon>
        <taxon>Bacilli</taxon>
        <taxon>Bacillales</taxon>
        <taxon>Bacillaceae</taxon>
        <taxon>Texcoconibacillus</taxon>
    </lineage>
</organism>
<comment type="caution">
    <text evidence="1">The sequence shown here is derived from an EMBL/GenBank/DDBJ whole genome shotgun (WGS) entry which is preliminary data.</text>
</comment>
<dbReference type="RefSeq" id="WP_184664076.1">
    <property type="nucleotide sequence ID" value="NZ_JACHHB010000007.1"/>
</dbReference>
<proteinExistence type="predicted"/>
<dbReference type="Pfam" id="PF26595">
    <property type="entry name" value="A_ENA"/>
    <property type="match status" value="1"/>
</dbReference>
<protein>
    <submittedName>
        <fullName evidence="1">Uncharacterized protein</fullName>
    </submittedName>
</protein>
<dbReference type="EMBL" id="JACHHB010000007">
    <property type="protein sequence ID" value="MBB5173628.1"/>
    <property type="molecule type" value="Genomic_DNA"/>
</dbReference>
<reference evidence="1 2" key="1">
    <citation type="submission" date="2020-08" db="EMBL/GenBank/DDBJ databases">
        <title>Genomic Encyclopedia of Type Strains, Phase IV (KMG-IV): sequencing the most valuable type-strain genomes for metagenomic binning, comparative biology and taxonomic classification.</title>
        <authorList>
            <person name="Goeker M."/>
        </authorList>
    </citation>
    <scope>NUCLEOTIDE SEQUENCE [LARGE SCALE GENOMIC DNA]</scope>
    <source>
        <strain evidence="1 2">DSM 24696</strain>
    </source>
</reference>